<dbReference type="InterPro" id="IPR018247">
    <property type="entry name" value="EF_Hand_1_Ca_BS"/>
</dbReference>
<dbReference type="SUPFAM" id="SSF56935">
    <property type="entry name" value="Porins"/>
    <property type="match status" value="1"/>
</dbReference>
<dbReference type="EMBL" id="FQYU01000002">
    <property type="protein sequence ID" value="SHJ01075.1"/>
    <property type="molecule type" value="Genomic_DNA"/>
</dbReference>
<protein>
    <submittedName>
        <fullName evidence="3">TonB-linked outer membrane protein, SusC/RagA family</fullName>
    </submittedName>
</protein>
<keyword evidence="1" id="KW-0732">Signal</keyword>
<dbReference type="Gene3D" id="2.170.130.10">
    <property type="entry name" value="TonB-dependent receptor, plug domain"/>
    <property type="match status" value="1"/>
</dbReference>
<dbReference type="RefSeq" id="WP_094766590.1">
    <property type="nucleotide sequence ID" value="NZ_FQYU01000002.1"/>
</dbReference>
<sequence length="950" mass="106812">MIQLNTLSKLLLCGCFCMVWCLSIKAQTIDSTDTIVLSDPLNRLESNLEEEVNLGFEVGTRRDIVGASSTVKPDDFLKFDTTQWVQDALSGRMTGLQGSSNIRGLGNALIVVDGIPGRDINILNMEEIEEITILKDANVSALYGSMARDGVIVVTTKRGSTKREFNISASTGVRLPIRMPNYLNSAEYMQYFNEARVNDGLGELYSAEQMENHRSGTNPYRYPDVDFYDKANFSPLTPYANVTADFAGGSENTKFYINLGFKSDGSFQSINPENEKGAKRFNVRGNIDFRVNDWIKSSLDVVAIIDKNKGSLSNVYQDGSTFKPNLYSPLIPISSIDFSANPQLRGIVDAAHQYDGFLLGGNQAYSDNVPIANIFAGGYQTNMTRVSQVNNSIDFDLNAITEGLSAKSYVSFDFYNIYNLSVQNKFAVYEPTWNDEGRIVDLVNVKDTDLKDQVENVNTDFFAIRYGFYGLVNYDKKWNEDHGINASLVGFANNTYVRSEKQSAKNSHVALSLNYNYKDRLLANFSGAYVNSVKLAEGHRGKFAPSVGFAYVLSEEPSLKGSSWLNYFKLRSSIGVIYSDLGIQDYFLYDAIYEQNGGGYNWGDTNGSGYYNASTKILRGENTGLDFEKRTDFTLGFESLLFKKFWLEGNVFQSIMGDKVIRASTLYPEYYDSFRPYTNYNKDQYSGFELGVNYYSKAGNSTFDIGARMLYTRSERTKVDEVYQDDYQYRKGTPVDAIWGLESLGLFQVDEFNPDGSLKNGLPTQYGTVRPGDIKYKDQNGDGVVNDQDMVQIGRYGAPWSFGSDITWSYKAFTLFALLTAQVGGDGVLSGDYYRPQGDAKYSEVVKGRWTEATAESATFPRLSSIGSANNFEKTSTYWLYSNDNFRIQRVQLTYDLPSQLISKLKMKDISLFTSVSNLAEFSKNRKIRELQLGYNPLFRYYSFGARMKF</sequence>
<keyword evidence="4" id="KW-1185">Reference proteome</keyword>
<dbReference type="STRING" id="192903.SAMN04488513_102550"/>
<dbReference type="NCBIfam" id="TIGR04056">
    <property type="entry name" value="OMP_RagA_SusC"/>
    <property type="match status" value="1"/>
</dbReference>
<evidence type="ECO:0000259" key="2">
    <source>
        <dbReference type="Pfam" id="PF07715"/>
    </source>
</evidence>
<feature type="signal peptide" evidence="1">
    <location>
        <begin position="1"/>
        <end position="26"/>
    </location>
</feature>
<evidence type="ECO:0000256" key="1">
    <source>
        <dbReference type="SAM" id="SignalP"/>
    </source>
</evidence>
<reference evidence="4" key="1">
    <citation type="submission" date="2016-11" db="EMBL/GenBank/DDBJ databases">
        <authorList>
            <person name="Varghese N."/>
            <person name="Submissions S."/>
        </authorList>
    </citation>
    <scope>NUCLEOTIDE SEQUENCE [LARGE SCALE GENOMIC DNA]</scope>
    <source>
        <strain evidence="4">DSM 19858</strain>
    </source>
</reference>
<gene>
    <name evidence="3" type="ORF">SAMN04488513_102550</name>
</gene>
<accession>A0A1M6FTP6</accession>
<evidence type="ECO:0000313" key="3">
    <source>
        <dbReference type="EMBL" id="SHJ01075.1"/>
    </source>
</evidence>
<feature type="domain" description="TonB-dependent receptor plug" evidence="2">
    <location>
        <begin position="62"/>
        <end position="151"/>
    </location>
</feature>
<dbReference type="InterPro" id="IPR023996">
    <property type="entry name" value="TonB-dep_OMP_SusC/RagA"/>
</dbReference>
<feature type="chain" id="PRO_5012093301" evidence="1">
    <location>
        <begin position="27"/>
        <end position="950"/>
    </location>
</feature>
<dbReference type="InterPro" id="IPR012910">
    <property type="entry name" value="Plug_dom"/>
</dbReference>
<dbReference type="OrthoDB" id="9768177at2"/>
<dbReference type="AlphaFoldDB" id="A0A1M6FTP6"/>
<dbReference type="InterPro" id="IPR037066">
    <property type="entry name" value="Plug_dom_sf"/>
</dbReference>
<organism evidence="3 4">
    <name type="scientific">Pseudozobellia thermophila</name>
    <dbReference type="NCBI Taxonomy" id="192903"/>
    <lineage>
        <taxon>Bacteria</taxon>
        <taxon>Pseudomonadati</taxon>
        <taxon>Bacteroidota</taxon>
        <taxon>Flavobacteriia</taxon>
        <taxon>Flavobacteriales</taxon>
        <taxon>Flavobacteriaceae</taxon>
        <taxon>Pseudozobellia</taxon>
    </lineage>
</organism>
<name>A0A1M6FTP6_9FLAO</name>
<proteinExistence type="predicted"/>
<dbReference type="Proteomes" id="UP000184543">
    <property type="component" value="Unassembled WGS sequence"/>
</dbReference>
<dbReference type="PROSITE" id="PS00018">
    <property type="entry name" value="EF_HAND_1"/>
    <property type="match status" value="1"/>
</dbReference>
<evidence type="ECO:0000313" key="4">
    <source>
        <dbReference type="Proteomes" id="UP000184543"/>
    </source>
</evidence>
<dbReference type="Pfam" id="PF07715">
    <property type="entry name" value="Plug"/>
    <property type="match status" value="1"/>
</dbReference>